<dbReference type="EMBL" id="CACRSJ010000110">
    <property type="protein sequence ID" value="VYS67928.1"/>
    <property type="molecule type" value="Genomic_DNA"/>
</dbReference>
<dbReference type="Proteomes" id="UP000426265">
    <property type="component" value="Unassembled WGS sequence"/>
</dbReference>
<dbReference type="AlphaFoldDB" id="A0A654G434"/>
<reference evidence="1 2" key="1">
    <citation type="submission" date="2019-11" db="EMBL/GenBank/DDBJ databases">
        <authorList>
            <person name="Jiao W.-B."/>
            <person name="Schneeberger K."/>
        </authorList>
    </citation>
    <scope>NUCLEOTIDE SEQUENCE [LARGE SCALE GENOMIC DNA]</scope>
    <source>
        <strain evidence="2">cv. An-1</strain>
    </source>
</reference>
<protein>
    <submittedName>
        <fullName evidence="1">Uncharacterized protein</fullName>
    </submittedName>
</protein>
<organism evidence="1 2">
    <name type="scientific">Arabidopsis thaliana</name>
    <name type="common">Mouse-ear cress</name>
    <dbReference type="NCBI Taxonomy" id="3702"/>
    <lineage>
        <taxon>Eukaryota</taxon>
        <taxon>Viridiplantae</taxon>
        <taxon>Streptophyta</taxon>
        <taxon>Embryophyta</taxon>
        <taxon>Tracheophyta</taxon>
        <taxon>Spermatophyta</taxon>
        <taxon>Magnoliopsida</taxon>
        <taxon>eudicotyledons</taxon>
        <taxon>Gunneridae</taxon>
        <taxon>Pentapetalae</taxon>
        <taxon>rosids</taxon>
        <taxon>malvids</taxon>
        <taxon>Brassicales</taxon>
        <taxon>Brassicaceae</taxon>
        <taxon>Camelineae</taxon>
        <taxon>Arabidopsis</taxon>
    </lineage>
</organism>
<proteinExistence type="predicted"/>
<evidence type="ECO:0000313" key="1">
    <source>
        <dbReference type="EMBL" id="VYS67928.1"/>
    </source>
</evidence>
<name>A0A654G434_ARATH</name>
<sequence length="74" mass="8353">MVVASPTVEDGGRYGGRWRAVRDEVTEEAVVVAGNRNKVGFVALSLKSSLPERRRRRRFIFALCDSSFSWSNHL</sequence>
<gene>
    <name evidence="1" type="ORF">AN1_LOCUS23324</name>
</gene>
<evidence type="ECO:0000313" key="2">
    <source>
        <dbReference type="Proteomes" id="UP000426265"/>
    </source>
</evidence>
<accession>A0A654G434</accession>